<sequence length="234" mass="23964">MADQQGLAGHLDDGAAAGRLGGRGGADRCGGGGRAERGHRRPAHGVRAVRNGAGGGPRLAGVPAGTQHRRRARDTVAAAPGPGRRRGAGRGGTTALTAGGSRGRPGGARSSRVRCPGMDRSPTEPCRDSASPMQPPLTSGPAAVPPPRVGGAGGVPVRGSTLPVPRDVSHPCGYSTVRLGSDTHFRALSLTFPRFRSPRGRFWLEFRSCPYSRWSSPVAGRAGSTPTPSCCSWA</sequence>
<dbReference type="Proteomes" id="UP001153328">
    <property type="component" value="Unassembled WGS sequence"/>
</dbReference>
<evidence type="ECO:0000256" key="1">
    <source>
        <dbReference type="SAM" id="MobiDB-lite"/>
    </source>
</evidence>
<feature type="region of interest" description="Disordered" evidence="1">
    <location>
        <begin position="1"/>
        <end position="145"/>
    </location>
</feature>
<proteinExistence type="predicted"/>
<name>A0A9W4GZU7_9ACTN</name>
<feature type="compositionally biased region" description="Gly residues" evidence="1">
    <location>
        <begin position="19"/>
        <end position="33"/>
    </location>
</feature>
<organism evidence="2 3">
    <name type="scientific">Actinacidiphila bryophytorum</name>
    <dbReference type="NCBI Taxonomy" id="1436133"/>
    <lineage>
        <taxon>Bacteria</taxon>
        <taxon>Bacillati</taxon>
        <taxon>Actinomycetota</taxon>
        <taxon>Actinomycetes</taxon>
        <taxon>Kitasatosporales</taxon>
        <taxon>Streptomycetaceae</taxon>
        <taxon>Actinacidiphila</taxon>
    </lineage>
</organism>
<evidence type="ECO:0000313" key="3">
    <source>
        <dbReference type="Proteomes" id="UP001153328"/>
    </source>
</evidence>
<dbReference type="AlphaFoldDB" id="A0A9W4GZU7"/>
<reference evidence="2" key="1">
    <citation type="submission" date="2021-06" db="EMBL/GenBank/DDBJ databases">
        <authorList>
            <person name="Arsene-Ploetze F."/>
        </authorList>
    </citation>
    <scope>NUCLEOTIDE SEQUENCE</scope>
    <source>
        <strain evidence="2">SBRY1</strain>
    </source>
</reference>
<dbReference type="EMBL" id="CAJVAX010000012">
    <property type="protein sequence ID" value="CAG7632357.1"/>
    <property type="molecule type" value="Genomic_DNA"/>
</dbReference>
<evidence type="ECO:0000313" key="2">
    <source>
        <dbReference type="EMBL" id="CAG7632357.1"/>
    </source>
</evidence>
<protein>
    <submittedName>
        <fullName evidence="2">Uncharacterized protein</fullName>
    </submittedName>
</protein>
<accession>A0A9W4GZU7</accession>
<feature type="compositionally biased region" description="Low complexity" evidence="1">
    <location>
        <begin position="1"/>
        <end position="18"/>
    </location>
</feature>
<keyword evidence="3" id="KW-1185">Reference proteome</keyword>
<comment type="caution">
    <text evidence="2">The sequence shown here is derived from an EMBL/GenBank/DDBJ whole genome shotgun (WGS) entry which is preliminary data.</text>
</comment>
<gene>
    <name evidence="2" type="ORF">SBRY_20867</name>
</gene>